<gene>
    <name evidence="1" type="ordered locus">CJA_2826</name>
</gene>
<accession>B3PC15</accession>
<dbReference type="EMBL" id="CP000934">
    <property type="protein sequence ID" value="ACE84133.1"/>
    <property type="molecule type" value="Genomic_DNA"/>
</dbReference>
<protein>
    <recommendedName>
        <fullName evidence="3">PilZ domain-containing protein</fullName>
    </recommendedName>
</protein>
<sequence>MIERRMYERTSTSFRVEMSHPSFGTIVGFAKDISDGGAQV</sequence>
<dbReference type="RefSeq" id="WP_012488419.1">
    <property type="nucleotide sequence ID" value="NC_010995.1"/>
</dbReference>
<organism evidence="1 2">
    <name type="scientific">Cellvibrio japonicus (strain Ueda107)</name>
    <name type="common">Pseudomonas fluorescens subsp. cellulosa</name>
    <dbReference type="NCBI Taxonomy" id="498211"/>
    <lineage>
        <taxon>Bacteria</taxon>
        <taxon>Pseudomonadati</taxon>
        <taxon>Pseudomonadota</taxon>
        <taxon>Gammaproteobacteria</taxon>
        <taxon>Cellvibrionales</taxon>
        <taxon>Cellvibrionaceae</taxon>
        <taxon>Cellvibrio</taxon>
    </lineage>
</organism>
<dbReference type="KEGG" id="cja:CJA_2826"/>
<keyword evidence="2" id="KW-1185">Reference proteome</keyword>
<dbReference type="Proteomes" id="UP000001036">
    <property type="component" value="Chromosome"/>
</dbReference>
<dbReference type="AlphaFoldDB" id="B3PC15"/>
<evidence type="ECO:0000313" key="1">
    <source>
        <dbReference type="EMBL" id="ACE84133.1"/>
    </source>
</evidence>
<proteinExistence type="predicted"/>
<dbReference type="HOGENOM" id="CLU_3286867_0_0_6"/>
<reference evidence="1 2" key="1">
    <citation type="journal article" date="2008" name="J. Bacteriol.">
        <title>Insights into plant cell wall degradation from the genome sequence of the soil bacterium Cellvibrio japonicus.</title>
        <authorList>
            <person name="Deboy R.T."/>
            <person name="Mongodin E.F."/>
            <person name="Fouts D.E."/>
            <person name="Tailford L.E."/>
            <person name="Khouri H."/>
            <person name="Emerson J.B."/>
            <person name="Mohamoud Y."/>
            <person name="Watkins K."/>
            <person name="Henrissat B."/>
            <person name="Gilbert H.J."/>
            <person name="Nelson K.E."/>
        </authorList>
    </citation>
    <scope>NUCLEOTIDE SEQUENCE [LARGE SCALE GENOMIC DNA]</scope>
    <source>
        <strain evidence="1 2">Ueda107</strain>
    </source>
</reference>
<evidence type="ECO:0000313" key="2">
    <source>
        <dbReference type="Proteomes" id="UP000001036"/>
    </source>
</evidence>
<dbReference type="STRING" id="498211.CJA_2826"/>
<name>B3PC15_CELJU</name>
<evidence type="ECO:0008006" key="3">
    <source>
        <dbReference type="Google" id="ProtNLM"/>
    </source>
</evidence>